<dbReference type="AlphaFoldDB" id="A0A383BLV5"/>
<gene>
    <name evidence="2" type="ORF">METZ01_LOCUS473713</name>
</gene>
<dbReference type="Pfam" id="PF01590">
    <property type="entry name" value="GAF"/>
    <property type="match status" value="1"/>
</dbReference>
<dbReference type="SUPFAM" id="SSF55781">
    <property type="entry name" value="GAF domain-like"/>
    <property type="match status" value="1"/>
</dbReference>
<dbReference type="Gene3D" id="3.30.450.40">
    <property type="match status" value="1"/>
</dbReference>
<proteinExistence type="predicted"/>
<organism evidence="2">
    <name type="scientific">marine metagenome</name>
    <dbReference type="NCBI Taxonomy" id="408172"/>
    <lineage>
        <taxon>unclassified sequences</taxon>
        <taxon>metagenomes</taxon>
        <taxon>ecological metagenomes</taxon>
    </lineage>
</organism>
<evidence type="ECO:0000259" key="1">
    <source>
        <dbReference type="SMART" id="SM00065"/>
    </source>
</evidence>
<dbReference type="InterPro" id="IPR003018">
    <property type="entry name" value="GAF"/>
</dbReference>
<dbReference type="SMART" id="SM00065">
    <property type="entry name" value="GAF"/>
    <property type="match status" value="1"/>
</dbReference>
<reference evidence="2" key="1">
    <citation type="submission" date="2018-05" db="EMBL/GenBank/DDBJ databases">
        <authorList>
            <person name="Lanie J.A."/>
            <person name="Ng W.-L."/>
            <person name="Kazmierczak K.M."/>
            <person name="Andrzejewski T.M."/>
            <person name="Davidsen T.M."/>
            <person name="Wayne K.J."/>
            <person name="Tettelin H."/>
            <person name="Glass J.I."/>
            <person name="Rusch D."/>
            <person name="Podicherti R."/>
            <person name="Tsui H.-C.T."/>
            <person name="Winkler M.E."/>
        </authorList>
    </citation>
    <scope>NUCLEOTIDE SEQUENCE</scope>
</reference>
<name>A0A383BLV5_9ZZZZ</name>
<sequence>MDEALEALVGITTSIIKCERGTIFLNDPKSEELYSRVAQGNFMREIRFMNTKGVAGWSYTNEKGAIVHDAYKDDRFNKNVDIRTGFRTKSILCTPLRTVSGKRIGVSQLLNKKDDQFSEEDLELLEAMTAQA</sequence>
<feature type="non-terminal residue" evidence="2">
    <location>
        <position position="132"/>
    </location>
</feature>
<accession>A0A383BLV5</accession>
<feature type="domain" description="GAF" evidence="1">
    <location>
        <begin position="1"/>
        <end position="132"/>
    </location>
</feature>
<dbReference type="EMBL" id="UINC01201495">
    <property type="protein sequence ID" value="SVE20859.1"/>
    <property type="molecule type" value="Genomic_DNA"/>
</dbReference>
<evidence type="ECO:0000313" key="2">
    <source>
        <dbReference type="EMBL" id="SVE20859.1"/>
    </source>
</evidence>
<protein>
    <recommendedName>
        <fullName evidence="1">GAF domain-containing protein</fullName>
    </recommendedName>
</protein>
<dbReference type="InterPro" id="IPR029016">
    <property type="entry name" value="GAF-like_dom_sf"/>
</dbReference>